<comment type="caution">
    <text evidence="1">The sequence shown here is derived from an EMBL/GenBank/DDBJ whole genome shotgun (WGS) entry which is preliminary data.</text>
</comment>
<accession>A0A644WBE9</accession>
<dbReference type="Gene3D" id="3.40.190.10">
    <property type="entry name" value="Periplasmic binding protein-like II"/>
    <property type="match status" value="1"/>
</dbReference>
<organism evidence="1">
    <name type="scientific">bioreactor metagenome</name>
    <dbReference type="NCBI Taxonomy" id="1076179"/>
    <lineage>
        <taxon>unclassified sequences</taxon>
        <taxon>metagenomes</taxon>
        <taxon>ecological metagenomes</taxon>
    </lineage>
</organism>
<dbReference type="InterPro" id="IPR006059">
    <property type="entry name" value="SBP"/>
</dbReference>
<gene>
    <name evidence="1" type="ORF">SDC9_47310</name>
</gene>
<evidence type="ECO:0008006" key="2">
    <source>
        <dbReference type="Google" id="ProtNLM"/>
    </source>
</evidence>
<dbReference type="AlphaFoldDB" id="A0A644WBE9"/>
<dbReference type="PANTHER" id="PTHR43649:SF12">
    <property type="entry name" value="DIACETYLCHITOBIOSE BINDING PROTEIN DASA"/>
    <property type="match status" value="1"/>
</dbReference>
<dbReference type="PROSITE" id="PS51257">
    <property type="entry name" value="PROKAR_LIPOPROTEIN"/>
    <property type="match status" value="1"/>
</dbReference>
<dbReference type="SUPFAM" id="SSF53850">
    <property type="entry name" value="Periplasmic binding protein-like II"/>
    <property type="match status" value="1"/>
</dbReference>
<dbReference type="PANTHER" id="PTHR43649">
    <property type="entry name" value="ARABINOSE-BINDING PROTEIN-RELATED"/>
    <property type="match status" value="1"/>
</dbReference>
<reference evidence="1" key="1">
    <citation type="submission" date="2019-08" db="EMBL/GenBank/DDBJ databases">
        <authorList>
            <person name="Kucharzyk K."/>
            <person name="Murdoch R.W."/>
            <person name="Higgins S."/>
            <person name="Loffler F."/>
        </authorList>
    </citation>
    <scope>NUCLEOTIDE SEQUENCE</scope>
</reference>
<sequence length="448" mass="48224">MKKTLAVIMAMLLLVVALTGCGANVTTEGNAATEATAQEPSAPADDAAASAPAEKIQIVFWHTLTDQHEAALKEIAADFNASQEQYEVVLEQQPYSEYSAKLMQSVSNGTGPDIVSMYPSDAINYINDGFLYDMSGFINDPADGMPNFYTDIPAGVLADVTQWGDDGIYLIPEFLTGEVLFYNKTMFDELGLTAPKTWTDVETCAKAIYQAYGIPGFGTDSITDTYQTLISQAGSGYIDAATKTMAIDKTIGLEKLNWFADGVKEGYFRLVGEDMYFSNPFGSKAIGMYIGASAGVDYVYAAIPEGEGHFEVACCPVPQEGSVKYISNWANGYACLSRDEAHARGVYTFLKYFTSTDICVKWCMALGGVPAYLSALENPDFQAYADSNIAIKALSEQIGYIGHLASITGSATVRTEIDKMVQSVALGVSDADTAFDTFITNCNAALQE</sequence>
<dbReference type="InterPro" id="IPR050490">
    <property type="entry name" value="Bact_solute-bd_prot1"/>
</dbReference>
<protein>
    <recommendedName>
        <fullName evidence="2">Sn-glycerol-3-phosphate-binding periplasmic protein UgpB</fullName>
    </recommendedName>
</protein>
<dbReference type="EMBL" id="VSSQ01000772">
    <property type="protein sequence ID" value="MPM01072.1"/>
    <property type="molecule type" value="Genomic_DNA"/>
</dbReference>
<proteinExistence type="predicted"/>
<dbReference type="Pfam" id="PF13416">
    <property type="entry name" value="SBP_bac_8"/>
    <property type="match status" value="1"/>
</dbReference>
<name>A0A644WBE9_9ZZZZ</name>
<evidence type="ECO:0000313" key="1">
    <source>
        <dbReference type="EMBL" id="MPM01072.1"/>
    </source>
</evidence>